<evidence type="ECO:0000313" key="5">
    <source>
        <dbReference type="Proteomes" id="UP000663870"/>
    </source>
</evidence>
<dbReference type="EMBL" id="CAJNOH010000331">
    <property type="protein sequence ID" value="CAF1003016.1"/>
    <property type="molecule type" value="Genomic_DNA"/>
</dbReference>
<feature type="transmembrane region" description="Helical" evidence="1">
    <location>
        <begin position="174"/>
        <end position="194"/>
    </location>
</feature>
<sequence>MELSMPLSTTVNIPSSMTESNFENLQRTNIFCCPRCLIHLSNFFIFVMTLSVFIILPMIEIVIGIVYQNECSMNHYIPIYLIVTGIISIIMLIFAMFGWTFVYPLVNNLTLKNIKIVFYDAGMFSKVMLTIAILFLLFALAWFIAGNVWVFSASLNVQYIDPIEFPNTYCNRNVYLFGFWSIIIKYIFTFVICCRLNCYICNSIQNTIDQAQLDINISIN</sequence>
<keyword evidence="1" id="KW-0812">Transmembrane</keyword>
<accession>A0A814GZD3</accession>
<feature type="transmembrane region" description="Helical" evidence="1">
    <location>
        <begin position="43"/>
        <end position="67"/>
    </location>
</feature>
<feature type="transmembrane region" description="Helical" evidence="1">
    <location>
        <begin position="79"/>
        <end position="106"/>
    </location>
</feature>
<keyword evidence="1" id="KW-1133">Transmembrane helix</keyword>
<evidence type="ECO:0000313" key="2">
    <source>
        <dbReference type="EMBL" id="CAF1003016.1"/>
    </source>
</evidence>
<evidence type="ECO:0000313" key="4">
    <source>
        <dbReference type="Proteomes" id="UP000663854"/>
    </source>
</evidence>
<dbReference type="Proteomes" id="UP000663854">
    <property type="component" value="Unassembled WGS sequence"/>
</dbReference>
<name>A0A814GZD3_9BILA</name>
<evidence type="ECO:0000313" key="3">
    <source>
        <dbReference type="EMBL" id="CAF1093269.1"/>
    </source>
</evidence>
<dbReference type="AlphaFoldDB" id="A0A814GZD3"/>
<dbReference type="PANTHER" id="PTHR33444:SF7">
    <property type="entry name" value="TRANSMEMBRANE PROTEIN 272"/>
    <property type="match status" value="1"/>
</dbReference>
<dbReference type="EMBL" id="CAJNOL010000501">
    <property type="protein sequence ID" value="CAF1093269.1"/>
    <property type="molecule type" value="Genomic_DNA"/>
</dbReference>
<dbReference type="InterPro" id="IPR040350">
    <property type="entry name" value="TMEM272"/>
</dbReference>
<evidence type="ECO:0000256" key="1">
    <source>
        <dbReference type="SAM" id="Phobius"/>
    </source>
</evidence>
<keyword evidence="5" id="KW-1185">Reference proteome</keyword>
<comment type="caution">
    <text evidence="2">The sequence shown here is derived from an EMBL/GenBank/DDBJ whole genome shotgun (WGS) entry which is preliminary data.</text>
</comment>
<feature type="transmembrane region" description="Helical" evidence="1">
    <location>
        <begin position="127"/>
        <end position="154"/>
    </location>
</feature>
<keyword evidence="1" id="KW-0472">Membrane</keyword>
<protein>
    <submittedName>
        <fullName evidence="2">Uncharacterized protein</fullName>
    </submittedName>
</protein>
<organism evidence="2 4">
    <name type="scientific">Rotaria sordida</name>
    <dbReference type="NCBI Taxonomy" id="392033"/>
    <lineage>
        <taxon>Eukaryota</taxon>
        <taxon>Metazoa</taxon>
        <taxon>Spiralia</taxon>
        <taxon>Gnathifera</taxon>
        <taxon>Rotifera</taxon>
        <taxon>Eurotatoria</taxon>
        <taxon>Bdelloidea</taxon>
        <taxon>Philodinida</taxon>
        <taxon>Philodinidae</taxon>
        <taxon>Rotaria</taxon>
    </lineage>
</organism>
<gene>
    <name evidence="3" type="ORF">JXQ802_LOCUS18807</name>
    <name evidence="2" type="ORF">PYM288_LOCUS14709</name>
</gene>
<dbReference type="Proteomes" id="UP000663870">
    <property type="component" value="Unassembled WGS sequence"/>
</dbReference>
<reference evidence="2" key="1">
    <citation type="submission" date="2021-02" db="EMBL/GenBank/DDBJ databases">
        <authorList>
            <person name="Nowell W R."/>
        </authorList>
    </citation>
    <scope>NUCLEOTIDE SEQUENCE</scope>
</reference>
<proteinExistence type="predicted"/>
<dbReference type="PANTHER" id="PTHR33444">
    <property type="entry name" value="SI:DKEY-19B23.12-RELATED"/>
    <property type="match status" value="1"/>
</dbReference>